<keyword evidence="2" id="KW-0802">TPR repeat</keyword>
<feature type="transmembrane region" description="Helical" evidence="3">
    <location>
        <begin position="311"/>
        <end position="329"/>
    </location>
</feature>
<reference evidence="5" key="1">
    <citation type="submission" date="2022-07" db="EMBL/GenBank/DDBJ databases">
        <title>Genome analysis of Parmales, a sister group of diatoms, reveals the evolutionary specialization of diatoms from phago-mixotrophs to photoautotrophs.</title>
        <authorList>
            <person name="Ban H."/>
            <person name="Sato S."/>
            <person name="Yoshikawa S."/>
            <person name="Kazumasa Y."/>
            <person name="Nakamura Y."/>
            <person name="Ichinomiya M."/>
            <person name="Saitoh K."/>
            <person name="Sato N."/>
            <person name="Blanc-Mathieu R."/>
            <person name="Endo H."/>
            <person name="Kuwata A."/>
            <person name="Ogata H."/>
        </authorList>
    </citation>
    <scope>NUCLEOTIDE SEQUENCE</scope>
</reference>
<feature type="transmembrane region" description="Helical" evidence="3">
    <location>
        <begin position="225"/>
        <end position="246"/>
    </location>
</feature>
<feature type="chain" id="PRO_5040843783" description="Glycosyltransferase RgtA/B/C/D-like domain-containing protein" evidence="4">
    <location>
        <begin position="20"/>
        <end position="553"/>
    </location>
</feature>
<evidence type="ECO:0000313" key="6">
    <source>
        <dbReference type="Proteomes" id="UP001165082"/>
    </source>
</evidence>
<dbReference type="PANTHER" id="PTHR44227">
    <property type="match status" value="1"/>
</dbReference>
<dbReference type="OrthoDB" id="196591at2759"/>
<evidence type="ECO:0000256" key="1">
    <source>
        <dbReference type="ARBA" id="ARBA00022737"/>
    </source>
</evidence>
<feature type="transmembrane region" description="Helical" evidence="3">
    <location>
        <begin position="341"/>
        <end position="363"/>
    </location>
</feature>
<keyword evidence="1" id="KW-0677">Repeat</keyword>
<dbReference type="GO" id="GO:0000030">
    <property type="term" value="F:mannosyltransferase activity"/>
    <property type="evidence" value="ECO:0007669"/>
    <property type="project" value="TreeGrafter"/>
</dbReference>
<organism evidence="5 6">
    <name type="scientific">Triparma retinervis</name>
    <dbReference type="NCBI Taxonomy" id="2557542"/>
    <lineage>
        <taxon>Eukaryota</taxon>
        <taxon>Sar</taxon>
        <taxon>Stramenopiles</taxon>
        <taxon>Ochrophyta</taxon>
        <taxon>Bolidophyceae</taxon>
        <taxon>Parmales</taxon>
        <taxon>Triparmaceae</taxon>
        <taxon>Triparma</taxon>
    </lineage>
</organism>
<comment type="caution">
    <text evidence="5">The sequence shown here is derived from an EMBL/GenBank/DDBJ whole genome shotgun (WGS) entry which is preliminary data.</text>
</comment>
<feature type="non-terminal residue" evidence="5">
    <location>
        <position position="553"/>
    </location>
</feature>
<feature type="signal peptide" evidence="4">
    <location>
        <begin position="1"/>
        <end position="19"/>
    </location>
</feature>
<keyword evidence="3" id="KW-0812">Transmembrane</keyword>
<evidence type="ECO:0000256" key="4">
    <source>
        <dbReference type="SAM" id="SignalP"/>
    </source>
</evidence>
<dbReference type="AlphaFoldDB" id="A0A9W7AEX6"/>
<dbReference type="EMBL" id="BRXZ01001449">
    <property type="protein sequence ID" value="GMH71511.1"/>
    <property type="molecule type" value="Genomic_DNA"/>
</dbReference>
<gene>
    <name evidence="5" type="ORF">TrRE_jg11819</name>
</gene>
<evidence type="ECO:0000256" key="2">
    <source>
        <dbReference type="ARBA" id="ARBA00022803"/>
    </source>
</evidence>
<proteinExistence type="predicted"/>
<dbReference type="GO" id="GO:0005783">
    <property type="term" value="C:endoplasmic reticulum"/>
    <property type="evidence" value="ECO:0007669"/>
    <property type="project" value="TreeGrafter"/>
</dbReference>
<evidence type="ECO:0000313" key="5">
    <source>
        <dbReference type="EMBL" id="GMH71511.1"/>
    </source>
</evidence>
<dbReference type="Proteomes" id="UP001165082">
    <property type="component" value="Unassembled WGS sequence"/>
</dbReference>
<keyword evidence="4" id="KW-0732">Signal</keyword>
<protein>
    <recommendedName>
        <fullName evidence="7">Glycosyltransferase RgtA/B/C/D-like domain-containing protein</fullName>
    </recommendedName>
</protein>
<dbReference type="InterPro" id="IPR052346">
    <property type="entry name" value="O-mannosyl-transferase_TMTC"/>
</dbReference>
<keyword evidence="3" id="KW-1133">Transmembrane helix</keyword>
<accession>A0A9W7AEX6</accession>
<evidence type="ECO:0000256" key="3">
    <source>
        <dbReference type="SAM" id="Phobius"/>
    </source>
</evidence>
<keyword evidence="6" id="KW-1185">Reference proteome</keyword>
<dbReference type="GO" id="GO:0035269">
    <property type="term" value="P:protein O-linked glycosylation via mannose"/>
    <property type="evidence" value="ECO:0007669"/>
    <property type="project" value="TreeGrafter"/>
</dbReference>
<dbReference type="PANTHER" id="PTHR44227:SF3">
    <property type="entry name" value="PROTEIN O-MANNOSYL-TRANSFERASE TMTC4"/>
    <property type="match status" value="1"/>
</dbReference>
<dbReference type="GO" id="GO:0030968">
    <property type="term" value="P:endoplasmic reticulum unfolded protein response"/>
    <property type="evidence" value="ECO:0007669"/>
    <property type="project" value="TreeGrafter"/>
</dbReference>
<evidence type="ECO:0008006" key="7">
    <source>
        <dbReference type="Google" id="ProtNLM"/>
    </source>
</evidence>
<feature type="transmembrane region" description="Helical" evidence="3">
    <location>
        <begin position="401"/>
        <end position="420"/>
    </location>
</feature>
<name>A0A9W7AEX6_9STRA</name>
<sequence length="553" mass="60274">MQFPPLLLACSSVALLSLAISSRTVHYEWTYDDVFAIMKNPVVSGAVGLWKVMELDFWGYQLDGGDGWSHKSWRPLTTLFWRLLNRLSLAWGCKPEYLMHAGGSVAYALSSGAAALASWSLMELADPPEGGAPRPVTAALCGAAFALHPVHSEVVGNVTHGAEIYASLFALAAVSYWGGRRELGWKEASLVGALGLGATLCKETGLMVVPFIGVSEALVARRRGWVEFVGILVVLCGVLAGGRGMLTLESNFSINTESNPLIGKERWSTEWFWGVAEGHLDVIGLMMFPWAKDFCFDRVFEGSGGAAGLEVWIFAMYGSFLGLLGVSYVGRGTGGGKLTLLCLLLFGTFYLPASQVPFSVGFYVAERTLYIPVLGVIVLAGWVWERGVVGAGRIWGGQWGGVALLWGAMVALASLGAMFGDNVQMWENKRTLYEGVLKVNERSFNAMRGLGEYWHFHDTEPDSEKALNYYRLAINSKRPGAEAVLADWAMAGRIGLAILNPSDLDEALREEVGSWLKRSGAGETWHYLQARAAHDYGYYLWWFGGSESAVKTE</sequence>
<keyword evidence="3" id="KW-0472">Membrane</keyword>
<feature type="transmembrane region" description="Helical" evidence="3">
    <location>
        <begin position="369"/>
        <end position="389"/>
    </location>
</feature>